<dbReference type="Proteomes" id="UP000239415">
    <property type="component" value="Unassembled WGS sequence"/>
</dbReference>
<feature type="transmembrane region" description="Helical" evidence="1">
    <location>
        <begin position="6"/>
        <end position="27"/>
    </location>
</feature>
<feature type="transmembrane region" description="Helical" evidence="1">
    <location>
        <begin position="39"/>
        <end position="56"/>
    </location>
</feature>
<keyword evidence="1" id="KW-0812">Transmembrane</keyword>
<protein>
    <recommendedName>
        <fullName evidence="4">Integral membrane protein</fullName>
    </recommendedName>
</protein>
<evidence type="ECO:0000313" key="3">
    <source>
        <dbReference type="Proteomes" id="UP000239415"/>
    </source>
</evidence>
<dbReference type="EMBL" id="PVMZ01000001">
    <property type="protein sequence ID" value="PRX25923.1"/>
    <property type="molecule type" value="Genomic_DNA"/>
</dbReference>
<evidence type="ECO:0000313" key="2">
    <source>
        <dbReference type="EMBL" id="PRX25923.1"/>
    </source>
</evidence>
<dbReference type="RefSeq" id="WP_106315577.1">
    <property type="nucleotide sequence ID" value="NZ_BOMO01000116.1"/>
</dbReference>
<keyword evidence="1" id="KW-0472">Membrane</keyword>
<sequence>MSTAAALVGLVLAVFGVRMLVTGRVPALLARSFRSPREAGGYHLLSGVAVLMFAAGTWLPDVAAMAATVLSIGLVAAAGVWFRPRASAGRRE</sequence>
<keyword evidence="3" id="KW-1185">Reference proteome</keyword>
<keyword evidence="1" id="KW-1133">Transmembrane helix</keyword>
<proteinExistence type="predicted"/>
<reference evidence="2 3" key="1">
    <citation type="submission" date="2018-03" db="EMBL/GenBank/DDBJ databases">
        <title>Genomic Encyclopedia of Archaeal and Bacterial Type Strains, Phase II (KMG-II): from individual species to whole genera.</title>
        <authorList>
            <person name="Goeker M."/>
        </authorList>
    </citation>
    <scope>NUCLEOTIDE SEQUENCE [LARGE SCALE GENOMIC DNA]</scope>
    <source>
        <strain evidence="2 3">DSM 43146</strain>
    </source>
</reference>
<evidence type="ECO:0000256" key="1">
    <source>
        <dbReference type="SAM" id="Phobius"/>
    </source>
</evidence>
<name>A0A2T0KQ93_9ACTN</name>
<comment type="caution">
    <text evidence="2">The sequence shown here is derived from an EMBL/GenBank/DDBJ whole genome shotgun (WGS) entry which is preliminary data.</text>
</comment>
<gene>
    <name evidence="2" type="ORF">CLV67_101648</name>
</gene>
<organism evidence="2 3">
    <name type="scientific">Actinoplanes italicus</name>
    <dbReference type="NCBI Taxonomy" id="113567"/>
    <lineage>
        <taxon>Bacteria</taxon>
        <taxon>Bacillati</taxon>
        <taxon>Actinomycetota</taxon>
        <taxon>Actinomycetes</taxon>
        <taxon>Micromonosporales</taxon>
        <taxon>Micromonosporaceae</taxon>
        <taxon>Actinoplanes</taxon>
    </lineage>
</organism>
<dbReference type="AlphaFoldDB" id="A0A2T0KQ93"/>
<feature type="transmembrane region" description="Helical" evidence="1">
    <location>
        <begin position="62"/>
        <end position="82"/>
    </location>
</feature>
<dbReference type="OrthoDB" id="3298819at2"/>
<evidence type="ECO:0008006" key="4">
    <source>
        <dbReference type="Google" id="ProtNLM"/>
    </source>
</evidence>
<accession>A0A2T0KQ93</accession>